<gene>
    <name evidence="1" type="ORF">Y1Q_0005192</name>
</gene>
<dbReference type="Proteomes" id="UP000050525">
    <property type="component" value="Unassembled WGS sequence"/>
</dbReference>
<reference evidence="1 2" key="1">
    <citation type="journal article" date="2012" name="Genome Biol.">
        <title>Sequencing three crocodilian genomes to illuminate the evolution of archosaurs and amniotes.</title>
        <authorList>
            <person name="St John J.A."/>
            <person name="Braun E.L."/>
            <person name="Isberg S.R."/>
            <person name="Miles L.G."/>
            <person name="Chong A.Y."/>
            <person name="Gongora J."/>
            <person name="Dalzell P."/>
            <person name="Moran C."/>
            <person name="Bed'hom B."/>
            <person name="Abzhanov A."/>
            <person name="Burgess S.C."/>
            <person name="Cooksey A.M."/>
            <person name="Castoe T.A."/>
            <person name="Crawford N.G."/>
            <person name="Densmore L.D."/>
            <person name="Drew J.C."/>
            <person name="Edwards S.V."/>
            <person name="Faircloth B.C."/>
            <person name="Fujita M.K."/>
            <person name="Greenwold M.J."/>
            <person name="Hoffmann F.G."/>
            <person name="Howard J.M."/>
            <person name="Iguchi T."/>
            <person name="Janes D.E."/>
            <person name="Khan S.Y."/>
            <person name="Kohno S."/>
            <person name="de Koning A.J."/>
            <person name="Lance S.L."/>
            <person name="McCarthy F.M."/>
            <person name="McCormack J.E."/>
            <person name="Merchant M.E."/>
            <person name="Peterson D.G."/>
            <person name="Pollock D.D."/>
            <person name="Pourmand N."/>
            <person name="Raney B.J."/>
            <person name="Roessler K.A."/>
            <person name="Sanford J.R."/>
            <person name="Sawyer R.H."/>
            <person name="Schmidt C.J."/>
            <person name="Triplett E.W."/>
            <person name="Tuberville T.D."/>
            <person name="Venegas-Anaya M."/>
            <person name="Howard J.T."/>
            <person name="Jarvis E.D."/>
            <person name="Guillette L.J.Jr."/>
            <person name="Glenn T.C."/>
            <person name="Green R.E."/>
            <person name="Ray D.A."/>
        </authorList>
    </citation>
    <scope>NUCLEOTIDE SEQUENCE [LARGE SCALE GENOMIC DNA]</scope>
    <source>
        <strain evidence="1">KSC_2009_1</strain>
    </source>
</reference>
<comment type="caution">
    <text evidence="1">The sequence shown here is derived from an EMBL/GenBank/DDBJ whole genome shotgun (WGS) entry which is preliminary data.</text>
</comment>
<dbReference type="EMBL" id="AKHW03005127">
    <property type="protein sequence ID" value="KYO27621.1"/>
    <property type="molecule type" value="Genomic_DNA"/>
</dbReference>
<evidence type="ECO:0000313" key="2">
    <source>
        <dbReference type="Proteomes" id="UP000050525"/>
    </source>
</evidence>
<dbReference type="STRING" id="8496.A0A151MSY9"/>
<sequence>MHTHEDTKQRIIFIHCYEVPSGAASISPELHYTPLPSGSRDLTNHRGVLGKCRYVYYGKHSEGNRFIRDDQL</sequence>
<proteinExistence type="predicted"/>
<organism evidence="1 2">
    <name type="scientific">Alligator mississippiensis</name>
    <name type="common">American alligator</name>
    <dbReference type="NCBI Taxonomy" id="8496"/>
    <lineage>
        <taxon>Eukaryota</taxon>
        <taxon>Metazoa</taxon>
        <taxon>Chordata</taxon>
        <taxon>Craniata</taxon>
        <taxon>Vertebrata</taxon>
        <taxon>Euteleostomi</taxon>
        <taxon>Archelosauria</taxon>
        <taxon>Archosauria</taxon>
        <taxon>Crocodylia</taxon>
        <taxon>Alligatoridae</taxon>
        <taxon>Alligatorinae</taxon>
        <taxon>Alligator</taxon>
    </lineage>
</organism>
<evidence type="ECO:0000313" key="1">
    <source>
        <dbReference type="EMBL" id="KYO27621.1"/>
    </source>
</evidence>
<name>A0A151MSY9_ALLMI</name>
<protein>
    <submittedName>
        <fullName evidence="1">Uncharacterized protein</fullName>
    </submittedName>
</protein>
<dbReference type="AlphaFoldDB" id="A0A151MSY9"/>
<accession>A0A151MSY9</accession>
<keyword evidence="2" id="KW-1185">Reference proteome</keyword>